<dbReference type="VEuPathDB" id="FungiDB:SCHCODRAFT_02619365"/>
<gene>
    <name evidence="2" type="ORF">SCHCODRAFT_234323</name>
</gene>
<organism evidence="3">
    <name type="scientific">Schizophyllum commune (strain H4-8 / FGSC 9210)</name>
    <name type="common">Split gill fungus</name>
    <dbReference type="NCBI Taxonomy" id="578458"/>
    <lineage>
        <taxon>Eukaryota</taxon>
        <taxon>Fungi</taxon>
        <taxon>Dikarya</taxon>
        <taxon>Basidiomycota</taxon>
        <taxon>Agaricomycotina</taxon>
        <taxon>Agaricomycetes</taxon>
        <taxon>Agaricomycetidae</taxon>
        <taxon>Agaricales</taxon>
        <taxon>Schizophyllaceae</taxon>
        <taxon>Schizophyllum</taxon>
    </lineage>
</organism>
<reference evidence="2 3" key="1">
    <citation type="journal article" date="2010" name="Nat. Biotechnol.">
        <title>Genome sequence of the model mushroom Schizophyllum commune.</title>
        <authorList>
            <person name="Ohm R.A."/>
            <person name="de Jong J.F."/>
            <person name="Lugones L.G."/>
            <person name="Aerts A."/>
            <person name="Kothe E."/>
            <person name="Stajich J.E."/>
            <person name="de Vries R.P."/>
            <person name="Record E."/>
            <person name="Levasseur A."/>
            <person name="Baker S.E."/>
            <person name="Bartholomew K.A."/>
            <person name="Coutinho P.M."/>
            <person name="Erdmann S."/>
            <person name="Fowler T.J."/>
            <person name="Gathman A.C."/>
            <person name="Lombard V."/>
            <person name="Henrissat B."/>
            <person name="Knabe N."/>
            <person name="Kuees U."/>
            <person name="Lilly W.W."/>
            <person name="Lindquist E."/>
            <person name="Lucas S."/>
            <person name="Magnuson J.K."/>
            <person name="Piumi F."/>
            <person name="Raudaskoski M."/>
            <person name="Salamov A."/>
            <person name="Schmutz J."/>
            <person name="Schwarze F.W.M.R."/>
            <person name="vanKuyk P.A."/>
            <person name="Horton J.S."/>
            <person name="Grigoriev I.V."/>
            <person name="Woesten H.A.B."/>
        </authorList>
    </citation>
    <scope>NUCLEOTIDE SEQUENCE [LARGE SCALE GENOMIC DNA]</scope>
    <source>
        <strain evidence="3">H4-8 / FGSC 9210</strain>
    </source>
</reference>
<dbReference type="Proteomes" id="UP000007431">
    <property type="component" value="Unassembled WGS sequence"/>
</dbReference>
<dbReference type="HOGENOM" id="CLU_787912_0_0_1"/>
<name>D8Q1H1_SCHCM</name>
<accession>D8Q1H1</accession>
<keyword evidence="3" id="KW-1185">Reference proteome</keyword>
<dbReference type="AlphaFoldDB" id="D8Q1H1"/>
<evidence type="ECO:0000256" key="1">
    <source>
        <dbReference type="SAM" id="MobiDB-lite"/>
    </source>
</evidence>
<dbReference type="OrthoDB" id="2628807at2759"/>
<dbReference type="EMBL" id="GL377305">
    <property type="protein sequence ID" value="EFI97940.1"/>
    <property type="molecule type" value="Genomic_DNA"/>
</dbReference>
<evidence type="ECO:0000313" key="3">
    <source>
        <dbReference type="Proteomes" id="UP000007431"/>
    </source>
</evidence>
<dbReference type="InParanoid" id="D8Q1H1"/>
<feature type="region of interest" description="Disordered" evidence="1">
    <location>
        <begin position="1"/>
        <end position="63"/>
    </location>
</feature>
<proteinExistence type="predicted"/>
<dbReference type="RefSeq" id="XP_003032843.1">
    <property type="nucleotide sequence ID" value="XM_003032797.1"/>
</dbReference>
<dbReference type="GeneID" id="9595943"/>
<evidence type="ECO:0000313" key="2">
    <source>
        <dbReference type="EMBL" id="EFI97940.1"/>
    </source>
</evidence>
<feature type="compositionally biased region" description="Low complexity" evidence="1">
    <location>
        <begin position="1"/>
        <end position="29"/>
    </location>
</feature>
<protein>
    <submittedName>
        <fullName evidence="2">Uncharacterized protein</fullName>
    </submittedName>
</protein>
<dbReference type="KEGG" id="scm:SCHCO_02619365"/>
<sequence>MPKTTSTRVTRQTRRTATQQPQTRSQPARATKTRQAKGRGASSRQRPAEASGPEDALASSSLPDMSKRLTVPYVNPKELWESCTVPGHRYKLSMVDIPEFHEARQKMEDAWLGQTPEGEAPPVYSSIYSYNHEYLRIPKSTPVQPGVPSTSFGGAVRHMAWTEEMVNIILKAEFGDVELGHQFMKRFYEGSEVIGGSPDPKDPSIRYIPIPGRRYHMRLWTGRMDEAELVCWQFLDNKTKQPKRRPDKVKIYDVTDSSCPQRLVSLEEGQHYDETEDKKKPYSCDTFAAPDGSIVDFVHKGKPLMRIQLPNRPKVGPPKIEEYVEHKVLPVDPNQLYQAVENVVVEDGGFVIIDDGEEDGAQEDSDNDAD</sequence>